<dbReference type="Proteomes" id="UP001589767">
    <property type="component" value="Unassembled WGS sequence"/>
</dbReference>
<dbReference type="SUPFAM" id="SSF53474">
    <property type="entry name" value="alpha/beta-Hydrolases"/>
    <property type="match status" value="1"/>
</dbReference>
<feature type="chain" id="PRO_5046672863" evidence="2">
    <location>
        <begin position="22"/>
        <end position="454"/>
    </location>
</feature>
<accession>A0ABV6H2Z5</accession>
<dbReference type="EMBL" id="JBHLWB010000009">
    <property type="protein sequence ID" value="MFC0309744.1"/>
    <property type="molecule type" value="Genomic_DNA"/>
</dbReference>
<comment type="caution">
    <text evidence="4">The sequence shown here is derived from an EMBL/GenBank/DDBJ whole genome shotgun (WGS) entry which is preliminary data.</text>
</comment>
<gene>
    <name evidence="4" type="ORF">ACFFHK_08520</name>
</gene>
<proteinExistence type="predicted"/>
<evidence type="ECO:0000259" key="3">
    <source>
        <dbReference type="Pfam" id="PF18435"/>
    </source>
</evidence>
<dbReference type="GO" id="GO:0016787">
    <property type="term" value="F:hydrolase activity"/>
    <property type="evidence" value="ECO:0007669"/>
    <property type="project" value="UniProtKB-KW"/>
</dbReference>
<dbReference type="InterPro" id="IPR000801">
    <property type="entry name" value="Esterase-like"/>
</dbReference>
<dbReference type="PANTHER" id="PTHR43037:SF1">
    <property type="entry name" value="BLL1128 PROTEIN"/>
    <property type="match status" value="1"/>
</dbReference>
<dbReference type="PANTHER" id="PTHR43037">
    <property type="entry name" value="UNNAMED PRODUCT-RELATED"/>
    <property type="match status" value="1"/>
</dbReference>
<feature type="domain" description="Esterase Ig-like N-terminal" evidence="3">
    <location>
        <begin position="37"/>
        <end position="180"/>
    </location>
</feature>
<dbReference type="InterPro" id="IPR029058">
    <property type="entry name" value="AB_hydrolase_fold"/>
</dbReference>
<reference evidence="4 5" key="1">
    <citation type="submission" date="2024-09" db="EMBL/GenBank/DDBJ databases">
        <authorList>
            <person name="Sun Q."/>
            <person name="Mori K."/>
        </authorList>
    </citation>
    <scope>NUCLEOTIDE SEQUENCE [LARGE SCALE GENOMIC DNA]</scope>
    <source>
        <strain evidence="4 5">CCM 7539</strain>
    </source>
</reference>
<dbReference type="InterPro" id="IPR041172">
    <property type="entry name" value="EstA_Ig-like_N"/>
</dbReference>
<protein>
    <submittedName>
        <fullName evidence="4">Alpha/beta hydrolase-fold protein</fullName>
    </submittedName>
</protein>
<keyword evidence="1 2" id="KW-0732">Signal</keyword>
<keyword evidence="5" id="KW-1185">Reference proteome</keyword>
<dbReference type="RefSeq" id="WP_382371465.1">
    <property type="nucleotide sequence ID" value="NZ_JBHLWB010000009.1"/>
</dbReference>
<dbReference type="InterPro" id="IPR050955">
    <property type="entry name" value="Plant_Biomass_Hydrol_Est"/>
</dbReference>
<dbReference type="Gene3D" id="2.60.40.2180">
    <property type="match status" value="1"/>
</dbReference>
<dbReference type="Gene3D" id="3.40.50.1820">
    <property type="entry name" value="alpha/beta hydrolase"/>
    <property type="match status" value="1"/>
</dbReference>
<evidence type="ECO:0000313" key="4">
    <source>
        <dbReference type="EMBL" id="MFC0309744.1"/>
    </source>
</evidence>
<evidence type="ECO:0000256" key="1">
    <source>
        <dbReference type="ARBA" id="ARBA00022729"/>
    </source>
</evidence>
<name>A0ABV6H2Z5_9PAST</name>
<sequence length="454" mass="51126">MMKFTSLLFLPFLVMPLFIQANTTIPDEIKNGSFKAVKLITQVTEKGQKISGIALQYEADILSGKELAGLYQVEVQLDNKVLGHRHIVDAYTQQGITQQNDVAIGDTVFLVLDKEDKFADSYELEQANTEPMNFRAIDAQGTPITKQVVQSNKVPKFYGNRLQYVIKQKGLLKLTNSKTVGERHITVSASSENVVNPIIDRFQSKQVSLNTKENYLNYRVYIPDLEKNRKYPLVIFLHGSGQVGSDNIAHLLSSRGAISVLDYSPSFIVAPQYQTVFDPFDDVTKGQQGGIHWQTNNRRQLVLKMIDKTILENPQIDTNRVYLIGLSRGAEGAMSLLLDRPTFFAGALLMSGREAGTVEWIDGKATTDLLAPIKDIPIWFFHSKEDKVSPVAGTRKNYTLLHDQLRGKDIRYTEFSYQKAGDNGIVNNNPHNTWDAVFNSPAIMRWLLAQQKRN</sequence>
<dbReference type="Pfam" id="PF00756">
    <property type="entry name" value="Esterase"/>
    <property type="match status" value="1"/>
</dbReference>
<dbReference type="Pfam" id="PF18435">
    <property type="entry name" value="EstA_Ig_like"/>
    <property type="match status" value="1"/>
</dbReference>
<feature type="signal peptide" evidence="2">
    <location>
        <begin position="1"/>
        <end position="21"/>
    </location>
</feature>
<evidence type="ECO:0000313" key="5">
    <source>
        <dbReference type="Proteomes" id="UP001589767"/>
    </source>
</evidence>
<evidence type="ECO:0000256" key="2">
    <source>
        <dbReference type="SAM" id="SignalP"/>
    </source>
</evidence>
<organism evidence="4 5">
    <name type="scientific">Gallibacterium trehalosifermentans</name>
    <dbReference type="NCBI Taxonomy" id="516935"/>
    <lineage>
        <taxon>Bacteria</taxon>
        <taxon>Pseudomonadati</taxon>
        <taxon>Pseudomonadota</taxon>
        <taxon>Gammaproteobacteria</taxon>
        <taxon>Pasteurellales</taxon>
        <taxon>Pasteurellaceae</taxon>
        <taxon>Gallibacterium</taxon>
    </lineage>
</organism>
<keyword evidence="4" id="KW-0378">Hydrolase</keyword>